<keyword evidence="8 12" id="KW-0408">Iron</keyword>
<evidence type="ECO:0000313" key="16">
    <source>
        <dbReference type="Proteomes" id="UP000824123"/>
    </source>
</evidence>
<dbReference type="PANTHER" id="PTHR43513:SF3">
    <property type="entry name" value="DIHYDROOROTATE DEHYDROGENASE B (NAD(+)), ELECTRON TRANSFER SUBUNIT-RELATED"/>
    <property type="match status" value="1"/>
</dbReference>
<keyword evidence="2" id="KW-0813">Transport</keyword>
<dbReference type="InterPro" id="IPR039261">
    <property type="entry name" value="FNR_nucleotide-bd"/>
</dbReference>
<keyword evidence="6 11" id="KW-0274">FAD</keyword>
<gene>
    <name evidence="15" type="ORF">IAC59_08145</name>
</gene>
<organism evidence="15 16">
    <name type="scientific">Candidatus Fimadaptatus faecigallinarum</name>
    <dbReference type="NCBI Taxonomy" id="2840814"/>
    <lineage>
        <taxon>Bacteria</taxon>
        <taxon>Bacillati</taxon>
        <taxon>Bacillota</taxon>
        <taxon>Clostridia</taxon>
        <taxon>Eubacteriales</taxon>
        <taxon>Candidatus Fimadaptatus</taxon>
    </lineage>
</organism>
<evidence type="ECO:0000256" key="10">
    <source>
        <dbReference type="ARBA" id="ARBA00034078"/>
    </source>
</evidence>
<evidence type="ECO:0000256" key="3">
    <source>
        <dbReference type="ARBA" id="ARBA00022630"/>
    </source>
</evidence>
<dbReference type="GO" id="GO:0046872">
    <property type="term" value="F:metal ion binding"/>
    <property type="evidence" value="ECO:0007669"/>
    <property type="project" value="UniProtKB-KW"/>
</dbReference>
<evidence type="ECO:0000256" key="4">
    <source>
        <dbReference type="ARBA" id="ARBA00022714"/>
    </source>
</evidence>
<keyword evidence="9 12" id="KW-0411">Iron-sulfur</keyword>
<comment type="caution">
    <text evidence="15">The sequence shown here is derived from an EMBL/GenBank/DDBJ whole genome shotgun (WGS) entry which is preliminary data.</text>
</comment>
<keyword evidence="5 12" id="KW-0479">Metal-binding</keyword>
<keyword evidence="13" id="KW-1133">Transmembrane helix</keyword>
<comment type="similarity">
    <text evidence="1">Belongs to the PyrK family.</text>
</comment>
<dbReference type="EMBL" id="DVNK01000050">
    <property type="protein sequence ID" value="HIU47216.1"/>
    <property type="molecule type" value="Genomic_DNA"/>
</dbReference>
<feature type="domain" description="FAD-binding FR-type" evidence="14">
    <location>
        <begin position="1"/>
        <end position="99"/>
    </location>
</feature>
<accession>A0A9D1LSK7</accession>
<sequence length="253" mass="27348">MRVENAIVAARRDLARGIFELELCAPEICGEAIAPGQFVQVSLNDASRLLARPISVRDVRGDRLVLDIQAKGEGTQQLSRLEPGETLRLTGCMGNGFTWDKDGYYLLVGGGIGMAPVLFLRERMQARNKLIAGFRSSEYAFGVDGPDTVVATEDGSLGEKGFVTAPLERELKAGAPDGVMCCGPTPMLKAVQRLCAEYGVRCQLSLEERMGCGLGACLVCNCKVRAQSEQGWQYKRVCVDGPVFDASEVMFDG</sequence>
<evidence type="ECO:0000256" key="2">
    <source>
        <dbReference type="ARBA" id="ARBA00022448"/>
    </source>
</evidence>
<feature type="binding site" evidence="11">
    <location>
        <begin position="74"/>
        <end position="75"/>
    </location>
    <ligand>
        <name>FAD</name>
        <dbReference type="ChEBI" id="CHEBI:57692"/>
    </ligand>
</feature>
<dbReference type="CDD" id="cd06218">
    <property type="entry name" value="DHOD_e_trans"/>
    <property type="match status" value="1"/>
</dbReference>
<dbReference type="InterPro" id="IPR017927">
    <property type="entry name" value="FAD-bd_FR_type"/>
</dbReference>
<evidence type="ECO:0000256" key="1">
    <source>
        <dbReference type="ARBA" id="ARBA00006422"/>
    </source>
</evidence>
<dbReference type="GO" id="GO:0016491">
    <property type="term" value="F:oxidoreductase activity"/>
    <property type="evidence" value="ECO:0007669"/>
    <property type="project" value="InterPro"/>
</dbReference>
<evidence type="ECO:0000313" key="15">
    <source>
        <dbReference type="EMBL" id="HIU47216.1"/>
    </source>
</evidence>
<dbReference type="Pfam" id="PF10418">
    <property type="entry name" value="DHODB_Fe-S_bind"/>
    <property type="match status" value="1"/>
</dbReference>
<evidence type="ECO:0000256" key="12">
    <source>
        <dbReference type="PIRSR" id="PIRSR006816-2"/>
    </source>
</evidence>
<keyword evidence="3 11" id="KW-0285">Flavoprotein</keyword>
<evidence type="ECO:0000256" key="9">
    <source>
        <dbReference type="ARBA" id="ARBA00023014"/>
    </source>
</evidence>
<dbReference type="Proteomes" id="UP000824123">
    <property type="component" value="Unassembled WGS sequence"/>
</dbReference>
<dbReference type="PIRSF" id="PIRSF006816">
    <property type="entry name" value="Cyc3_hyd_g"/>
    <property type="match status" value="1"/>
</dbReference>
<dbReference type="InterPro" id="IPR017938">
    <property type="entry name" value="Riboflavin_synthase-like_b-brl"/>
</dbReference>
<dbReference type="GO" id="GO:0006221">
    <property type="term" value="P:pyrimidine nucleotide biosynthetic process"/>
    <property type="evidence" value="ECO:0007669"/>
    <property type="project" value="InterPro"/>
</dbReference>
<feature type="binding site" evidence="12">
    <location>
        <position position="220"/>
    </location>
    <ligand>
        <name>[2Fe-2S] cluster</name>
        <dbReference type="ChEBI" id="CHEBI:190135"/>
    </ligand>
</feature>
<feature type="binding site" evidence="12">
    <location>
        <position position="212"/>
    </location>
    <ligand>
        <name>[2Fe-2S] cluster</name>
        <dbReference type="ChEBI" id="CHEBI:190135"/>
    </ligand>
</feature>
<name>A0A9D1LSK7_9FIRM</name>
<dbReference type="Gene3D" id="2.10.240.10">
    <property type="entry name" value="Dihydroorotate dehydrogenase, electron transfer subunit"/>
    <property type="match status" value="1"/>
</dbReference>
<dbReference type="AlphaFoldDB" id="A0A9D1LSK7"/>
<feature type="transmembrane region" description="Helical" evidence="13">
    <location>
        <begin position="103"/>
        <end position="120"/>
    </location>
</feature>
<dbReference type="InterPro" id="IPR012165">
    <property type="entry name" value="Cyt_c3_hydrogenase_gsu"/>
</dbReference>
<keyword evidence="13" id="KW-0472">Membrane</keyword>
<dbReference type="Gene3D" id="3.40.50.80">
    <property type="entry name" value="Nucleotide-binding domain of ferredoxin-NADP reductase (FNR) module"/>
    <property type="match status" value="1"/>
</dbReference>
<evidence type="ECO:0000256" key="7">
    <source>
        <dbReference type="ARBA" id="ARBA00022982"/>
    </source>
</evidence>
<evidence type="ECO:0000256" key="8">
    <source>
        <dbReference type="ARBA" id="ARBA00023004"/>
    </source>
</evidence>
<comment type="cofactor">
    <cofactor evidence="10">
        <name>[2Fe-2S] cluster</name>
        <dbReference type="ChEBI" id="CHEBI:190135"/>
    </cofactor>
</comment>
<proteinExistence type="inferred from homology"/>
<dbReference type="SUPFAM" id="SSF52343">
    <property type="entry name" value="Ferredoxin reductase-like, C-terminal NADP-linked domain"/>
    <property type="match status" value="1"/>
</dbReference>
<dbReference type="PROSITE" id="PS51384">
    <property type="entry name" value="FAD_FR"/>
    <property type="match status" value="1"/>
</dbReference>
<comment type="cofactor">
    <cofactor evidence="11">
        <name>FAD</name>
        <dbReference type="ChEBI" id="CHEBI:57692"/>
    </cofactor>
    <text evidence="11">Binds 1 FAD per subunit.</text>
</comment>
<dbReference type="Gene3D" id="2.40.30.10">
    <property type="entry name" value="Translation factors"/>
    <property type="match status" value="1"/>
</dbReference>
<feature type="binding site" evidence="12">
    <location>
        <position position="217"/>
    </location>
    <ligand>
        <name>[2Fe-2S] cluster</name>
        <dbReference type="ChEBI" id="CHEBI:190135"/>
    </ligand>
</feature>
<reference evidence="15" key="2">
    <citation type="journal article" date="2021" name="PeerJ">
        <title>Extensive microbial diversity within the chicken gut microbiome revealed by metagenomics and culture.</title>
        <authorList>
            <person name="Gilroy R."/>
            <person name="Ravi A."/>
            <person name="Getino M."/>
            <person name="Pursley I."/>
            <person name="Horton D.L."/>
            <person name="Alikhan N.F."/>
            <person name="Baker D."/>
            <person name="Gharbi K."/>
            <person name="Hall N."/>
            <person name="Watson M."/>
            <person name="Adriaenssens E.M."/>
            <person name="Foster-Nyarko E."/>
            <person name="Jarju S."/>
            <person name="Secka A."/>
            <person name="Antonio M."/>
            <person name="Oren A."/>
            <person name="Chaudhuri R.R."/>
            <person name="La Ragione R."/>
            <person name="Hildebrand F."/>
            <person name="Pallen M.J."/>
        </authorList>
    </citation>
    <scope>NUCLEOTIDE SEQUENCE</scope>
    <source>
        <strain evidence="15">ChiSxjej2B14-8506</strain>
    </source>
</reference>
<evidence type="ECO:0000256" key="11">
    <source>
        <dbReference type="PIRSR" id="PIRSR006816-1"/>
    </source>
</evidence>
<protein>
    <submittedName>
        <fullName evidence="15">Dihydroorotate dehydrogenase electron transfer subunit</fullName>
    </submittedName>
</protein>
<evidence type="ECO:0000256" key="13">
    <source>
        <dbReference type="SAM" id="Phobius"/>
    </source>
</evidence>
<keyword evidence="4 12" id="KW-0001">2Fe-2S</keyword>
<comment type="cofactor">
    <cofactor evidence="12">
        <name>[2Fe-2S] cluster</name>
        <dbReference type="ChEBI" id="CHEBI:190135"/>
    </cofactor>
    <text evidence="12">Binds 1 [2Fe-2S] cluster per subunit.</text>
</comment>
<keyword evidence="13" id="KW-0812">Transmembrane</keyword>
<evidence type="ECO:0000256" key="5">
    <source>
        <dbReference type="ARBA" id="ARBA00022723"/>
    </source>
</evidence>
<reference evidence="15" key="1">
    <citation type="submission" date="2020-10" db="EMBL/GenBank/DDBJ databases">
        <authorList>
            <person name="Gilroy R."/>
        </authorList>
    </citation>
    <scope>NUCLEOTIDE SEQUENCE</scope>
    <source>
        <strain evidence="15">ChiSxjej2B14-8506</strain>
    </source>
</reference>
<feature type="binding site" evidence="11">
    <location>
        <begin position="52"/>
        <end position="55"/>
    </location>
    <ligand>
        <name>FAD</name>
        <dbReference type="ChEBI" id="CHEBI:57692"/>
    </ligand>
</feature>
<dbReference type="GO" id="GO:0050660">
    <property type="term" value="F:flavin adenine dinucleotide binding"/>
    <property type="evidence" value="ECO:0007669"/>
    <property type="project" value="InterPro"/>
</dbReference>
<evidence type="ECO:0000259" key="14">
    <source>
        <dbReference type="PROSITE" id="PS51384"/>
    </source>
</evidence>
<keyword evidence="7" id="KW-0249">Electron transport</keyword>
<dbReference type="InterPro" id="IPR037117">
    <property type="entry name" value="Dihydroorotate_DH_ele_sf"/>
</dbReference>
<dbReference type="InterPro" id="IPR050353">
    <property type="entry name" value="PyrK_electron_transfer"/>
</dbReference>
<feature type="binding site" evidence="12">
    <location>
        <position position="238"/>
    </location>
    <ligand>
        <name>[2Fe-2S] cluster</name>
        <dbReference type="ChEBI" id="CHEBI:190135"/>
    </ligand>
</feature>
<dbReference type="GO" id="GO:0051537">
    <property type="term" value="F:2 iron, 2 sulfur cluster binding"/>
    <property type="evidence" value="ECO:0007669"/>
    <property type="project" value="UniProtKB-KW"/>
</dbReference>
<dbReference type="SUPFAM" id="SSF63380">
    <property type="entry name" value="Riboflavin synthase domain-like"/>
    <property type="match status" value="1"/>
</dbReference>
<dbReference type="PANTHER" id="PTHR43513">
    <property type="entry name" value="DIHYDROOROTATE DEHYDROGENASE B (NAD(+)), ELECTRON TRANSFER SUBUNIT"/>
    <property type="match status" value="1"/>
</dbReference>
<evidence type="ECO:0000256" key="6">
    <source>
        <dbReference type="ARBA" id="ARBA00022827"/>
    </source>
</evidence>
<dbReference type="InterPro" id="IPR019480">
    <property type="entry name" value="Dihydroorotate_DH_Fe-S-bd"/>
</dbReference>